<dbReference type="Proteomes" id="UP001234297">
    <property type="component" value="Chromosome 2"/>
</dbReference>
<protein>
    <submittedName>
        <fullName evidence="1">Uncharacterized protein</fullName>
    </submittedName>
</protein>
<keyword evidence="2" id="KW-1185">Reference proteome</keyword>
<accession>A0ACC2MKI2</accession>
<dbReference type="EMBL" id="CM056810">
    <property type="protein sequence ID" value="KAJ8646133.1"/>
    <property type="molecule type" value="Genomic_DNA"/>
</dbReference>
<reference evidence="1 2" key="1">
    <citation type="journal article" date="2022" name="Hortic Res">
        <title>A haplotype resolved chromosomal level avocado genome allows analysis of novel avocado genes.</title>
        <authorList>
            <person name="Nath O."/>
            <person name="Fletcher S.J."/>
            <person name="Hayward A."/>
            <person name="Shaw L.M."/>
            <person name="Masouleh A.K."/>
            <person name="Furtado A."/>
            <person name="Henry R.J."/>
            <person name="Mitter N."/>
        </authorList>
    </citation>
    <scope>NUCLEOTIDE SEQUENCE [LARGE SCALE GENOMIC DNA]</scope>
    <source>
        <strain evidence="2">cv. Hass</strain>
    </source>
</reference>
<evidence type="ECO:0000313" key="1">
    <source>
        <dbReference type="EMBL" id="KAJ8646133.1"/>
    </source>
</evidence>
<name>A0ACC2MKI2_PERAE</name>
<comment type="caution">
    <text evidence="1">The sequence shown here is derived from an EMBL/GenBank/DDBJ whole genome shotgun (WGS) entry which is preliminary data.</text>
</comment>
<proteinExistence type="predicted"/>
<sequence length="366" mass="40263">MAIESIRLAFLAIFYIGLTYGSRRSDLFMSHAGDMVHDPPDPLLLGICESFVNPQGYPCKEYKVTTEDGYILSMQNIPGGRSVNGSGGGRRQPVLLQHGLQMAYWAWSLDELVQYELPAIVGFVHNQTGQKMHLVGNSLGTLVGLASFSEGKLVDMLKSAALPTPIAYLSHMTSVIGQVAAKAFLGEIMTDLLGIPEFNPKGKVFACFLNSLCSKPGINCYDLMTSLSGKNCCMNSSTFDLFLKYGPQSTSTKTMVHLAQVVRKGVTTKFDYGSPKANIVHYSQTEPPVYNMSNIPNDLPLFLSYGGQDAISDVYDIQLLLDCLKFHDGDKLTVQFVKDFAHMDFVMGVTAKSIVYNAMIAFFNRY</sequence>
<organism evidence="1 2">
    <name type="scientific">Persea americana</name>
    <name type="common">Avocado</name>
    <dbReference type="NCBI Taxonomy" id="3435"/>
    <lineage>
        <taxon>Eukaryota</taxon>
        <taxon>Viridiplantae</taxon>
        <taxon>Streptophyta</taxon>
        <taxon>Embryophyta</taxon>
        <taxon>Tracheophyta</taxon>
        <taxon>Spermatophyta</taxon>
        <taxon>Magnoliopsida</taxon>
        <taxon>Magnoliidae</taxon>
        <taxon>Laurales</taxon>
        <taxon>Lauraceae</taxon>
        <taxon>Persea</taxon>
    </lineage>
</organism>
<gene>
    <name evidence="1" type="ORF">MRB53_007881</name>
</gene>
<evidence type="ECO:0000313" key="2">
    <source>
        <dbReference type="Proteomes" id="UP001234297"/>
    </source>
</evidence>